<dbReference type="HOGENOM" id="CLU_135730_0_0_1"/>
<protein>
    <submittedName>
        <fullName evidence="1">Uncharacterized protein</fullName>
    </submittedName>
</protein>
<dbReference type="OrthoDB" id="3693033at2759"/>
<dbReference type="GeneID" id="19127708"/>
<evidence type="ECO:0000313" key="1">
    <source>
        <dbReference type="EMBL" id="EUC47283.1"/>
    </source>
</evidence>
<accession>W6ZBU7</accession>
<dbReference type="AlphaFoldDB" id="W6ZBU7"/>
<keyword evidence="2" id="KW-1185">Reference proteome</keyword>
<feature type="non-terminal residue" evidence="1">
    <location>
        <position position="1"/>
    </location>
</feature>
<evidence type="ECO:0000313" key="2">
    <source>
        <dbReference type="Proteomes" id="UP000054032"/>
    </source>
</evidence>
<dbReference type="Pfam" id="PF19951">
    <property type="entry name" value="DUF6413"/>
    <property type="match status" value="1"/>
</dbReference>
<dbReference type="InterPro" id="IPR045634">
    <property type="entry name" value="DUF6413"/>
</dbReference>
<gene>
    <name evidence="1" type="ORF">COCMIDRAFT_90536</name>
</gene>
<name>W6ZBU7_COCMI</name>
<organism evidence="1 2">
    <name type="scientific">Bipolaris oryzae ATCC 44560</name>
    <dbReference type="NCBI Taxonomy" id="930090"/>
    <lineage>
        <taxon>Eukaryota</taxon>
        <taxon>Fungi</taxon>
        <taxon>Dikarya</taxon>
        <taxon>Ascomycota</taxon>
        <taxon>Pezizomycotina</taxon>
        <taxon>Dothideomycetes</taxon>
        <taxon>Pleosporomycetidae</taxon>
        <taxon>Pleosporales</taxon>
        <taxon>Pleosporineae</taxon>
        <taxon>Pleosporaceae</taxon>
        <taxon>Bipolaris</taxon>
    </lineage>
</organism>
<proteinExistence type="predicted"/>
<dbReference type="RefSeq" id="XP_007686176.1">
    <property type="nucleotide sequence ID" value="XM_007687986.1"/>
</dbReference>
<dbReference type="EMBL" id="KI963954">
    <property type="protein sequence ID" value="EUC47283.1"/>
    <property type="molecule type" value="Genomic_DNA"/>
</dbReference>
<dbReference type="Proteomes" id="UP000054032">
    <property type="component" value="Unassembled WGS sequence"/>
</dbReference>
<reference evidence="1 2" key="1">
    <citation type="journal article" date="2013" name="PLoS Genet.">
        <title>Comparative genome structure, secondary metabolite, and effector coding capacity across Cochliobolus pathogens.</title>
        <authorList>
            <person name="Condon B.J."/>
            <person name="Leng Y."/>
            <person name="Wu D."/>
            <person name="Bushley K.E."/>
            <person name="Ohm R.A."/>
            <person name="Otillar R."/>
            <person name="Martin J."/>
            <person name="Schackwitz W."/>
            <person name="Grimwood J."/>
            <person name="MohdZainudin N."/>
            <person name="Xue C."/>
            <person name="Wang R."/>
            <person name="Manning V.A."/>
            <person name="Dhillon B."/>
            <person name="Tu Z.J."/>
            <person name="Steffenson B.J."/>
            <person name="Salamov A."/>
            <person name="Sun H."/>
            <person name="Lowry S."/>
            <person name="LaButti K."/>
            <person name="Han J."/>
            <person name="Copeland A."/>
            <person name="Lindquist E."/>
            <person name="Barry K."/>
            <person name="Schmutz J."/>
            <person name="Baker S.E."/>
            <person name="Ciuffetti L.M."/>
            <person name="Grigoriev I.V."/>
            <person name="Zhong S."/>
            <person name="Turgeon B.G."/>
        </authorList>
    </citation>
    <scope>NUCLEOTIDE SEQUENCE [LARGE SCALE GENOMIC DNA]</scope>
    <source>
        <strain evidence="1 2">ATCC 44560</strain>
    </source>
</reference>
<dbReference type="KEGG" id="bor:COCMIDRAFT_90536"/>
<sequence>EGKQSVVVYIRLLGKDCVPNTLFSHLHSTTDNLIASTISNTMKFTTLVGIFAALVATSSASTLATGNYCCTHGANTDPSTGRAAYCCQNGSNPNVGSSCDHNHGYPVGRQNVVLSSARCGPGGNGYVGEQH</sequence>